<evidence type="ECO:0008006" key="2">
    <source>
        <dbReference type="Google" id="ProtNLM"/>
    </source>
</evidence>
<reference evidence="1" key="1">
    <citation type="journal article" date="2015" name="PLoS ONE">
        <title>Comprehensive Evaluation of Toxoplasma gondii VEG and Neospora caninum LIV Genomes with Tachyzoite Stage Transcriptome and Proteome Defines Novel Transcript Features.</title>
        <authorList>
            <person name="Ramaprasad A."/>
            <person name="Mourier T."/>
            <person name="Naeem R."/>
            <person name="Malas T.B."/>
            <person name="Moussa E."/>
            <person name="Panigrahi A."/>
            <person name="Vermont S.J."/>
            <person name="Otto T.D."/>
            <person name="Wastling J."/>
            <person name="Pain A."/>
        </authorList>
    </citation>
    <scope>NUCLEOTIDE SEQUENCE</scope>
    <source>
        <strain evidence="1">Liverpool</strain>
    </source>
</reference>
<protein>
    <recommendedName>
        <fullName evidence="2">Apple domain-containing protein</fullName>
    </recommendedName>
</protein>
<organism evidence="1">
    <name type="scientific">Neospora caninum (strain Liverpool)</name>
    <dbReference type="NCBI Taxonomy" id="572307"/>
    <lineage>
        <taxon>Eukaryota</taxon>
        <taxon>Sar</taxon>
        <taxon>Alveolata</taxon>
        <taxon>Apicomplexa</taxon>
        <taxon>Conoidasida</taxon>
        <taxon>Coccidia</taxon>
        <taxon>Eucoccidiorida</taxon>
        <taxon>Eimeriorina</taxon>
        <taxon>Sarcocystidae</taxon>
        <taxon>Neospora</taxon>
    </lineage>
</organism>
<dbReference type="EMBL" id="LN714484">
    <property type="protein sequence ID" value="CEL68062.1"/>
    <property type="molecule type" value="Genomic_DNA"/>
</dbReference>
<dbReference type="AlphaFoldDB" id="A0A0F7UIW0"/>
<name>A0A0F7UIW0_NEOCL</name>
<accession>A0A0F7UIW0</accession>
<sequence>MEQCSVCFVSVSQGKCYDHNRWITADNCRLSKDINYSSCRESCEQDETCKVWSYLSSGNLCKHCTSLHDWFSWERIPDAKSGRANSNVTSEDCQWHDVVFVPRLALTKQQEEPKRETLEACHDACRSRGTRYSWYSTEDVGHCICHDGDVEAIKFLGGVAGEYGDSGCDNNVYPEHRQPDDNGGCFMVNSTFDITDGKLCVKVACGSSLHASVGICTAKTCQKACQATPNMYEYFAYVPEGPVNNVDDDGESVCYCCKKSAQRTPAKKVLAGPRWCSGFSSGNAFM</sequence>
<proteinExistence type="predicted"/>
<evidence type="ECO:0000313" key="1">
    <source>
        <dbReference type="EMBL" id="CEL68062.1"/>
    </source>
</evidence>
<gene>
    <name evidence="1" type="ORF">BN1204_038375</name>
</gene>